<dbReference type="Gene3D" id="2.40.30.10">
    <property type="entry name" value="Translation factors"/>
    <property type="match status" value="1"/>
</dbReference>
<dbReference type="NCBIfam" id="TIGR00420">
    <property type="entry name" value="trmU"/>
    <property type="match status" value="1"/>
</dbReference>
<dbReference type="EC" id="2.8.1.13" evidence="1"/>
<dbReference type="AlphaFoldDB" id="A0A1X7I7Z0"/>
<dbReference type="CDD" id="cd01998">
    <property type="entry name" value="MnmA_TRMU-like"/>
    <property type="match status" value="1"/>
</dbReference>
<dbReference type="GO" id="GO:0000049">
    <property type="term" value="F:tRNA binding"/>
    <property type="evidence" value="ECO:0007669"/>
    <property type="project" value="UniProtKB-KW"/>
</dbReference>
<proteinExistence type="predicted"/>
<organism evidence="12 13">
    <name type="scientific">Dethiosulfovibrio salsuginis</name>
    <dbReference type="NCBI Taxonomy" id="561720"/>
    <lineage>
        <taxon>Bacteria</taxon>
        <taxon>Thermotogati</taxon>
        <taxon>Synergistota</taxon>
        <taxon>Synergistia</taxon>
        <taxon>Synergistales</taxon>
        <taxon>Dethiosulfovibrionaceae</taxon>
        <taxon>Dethiosulfovibrio</taxon>
    </lineage>
</organism>
<dbReference type="GO" id="GO:0005524">
    <property type="term" value="F:ATP binding"/>
    <property type="evidence" value="ECO:0007669"/>
    <property type="project" value="UniProtKB-KW"/>
</dbReference>
<dbReference type="InterPro" id="IPR046885">
    <property type="entry name" value="MnmA-like_C"/>
</dbReference>
<evidence type="ECO:0000313" key="12">
    <source>
        <dbReference type="EMBL" id="SMG10675.1"/>
    </source>
</evidence>
<sequence length="333" mass="37331">MDSCTSALLLREMGYAPIGVRLVLHQGDDLNDQNRLKALRSMGIEVLEVDGRDVFHRAVIKPFLEDYESCRTPNPCVICNENAKLKLLFDEADRRGIELVATGHYVKKAVYRERASLARASFAPKDQSYMLYRIPRRWIDRLIFPLGDMSKEQVRRYVAQEMGSPDMAQGDSQDICFIDGALDDFLLSSLGGSSSPGPMLSVGGEVLGRHRGLCLYTEGQRKGLGLGGGPWFVVKKDIKANSLILGRRENVEVRRIRASSPRWHHPVEVGASYDLQHRYRSRPQRGTLVSLDDRGMEVLLDYPAYGVALGQSLVFYDGDRVLGGGIIDWTANW</sequence>
<keyword evidence="8" id="KW-1015">Disulfide bond</keyword>
<dbReference type="EMBL" id="FXBB01000001">
    <property type="protein sequence ID" value="SMG10675.1"/>
    <property type="molecule type" value="Genomic_DNA"/>
</dbReference>
<comment type="catalytic activity">
    <reaction evidence="9">
        <text>S-sulfanyl-L-cysteinyl-[protein] + uridine(34) in tRNA + AH2 + ATP = 2-thiouridine(34) in tRNA + L-cysteinyl-[protein] + A + AMP + diphosphate + H(+)</text>
        <dbReference type="Rhea" id="RHEA:47032"/>
        <dbReference type="Rhea" id="RHEA-COMP:10131"/>
        <dbReference type="Rhea" id="RHEA-COMP:11726"/>
        <dbReference type="Rhea" id="RHEA-COMP:11727"/>
        <dbReference type="Rhea" id="RHEA-COMP:11728"/>
        <dbReference type="ChEBI" id="CHEBI:13193"/>
        <dbReference type="ChEBI" id="CHEBI:15378"/>
        <dbReference type="ChEBI" id="CHEBI:17499"/>
        <dbReference type="ChEBI" id="CHEBI:29950"/>
        <dbReference type="ChEBI" id="CHEBI:30616"/>
        <dbReference type="ChEBI" id="CHEBI:33019"/>
        <dbReference type="ChEBI" id="CHEBI:61963"/>
        <dbReference type="ChEBI" id="CHEBI:65315"/>
        <dbReference type="ChEBI" id="CHEBI:87170"/>
        <dbReference type="ChEBI" id="CHEBI:456215"/>
        <dbReference type="EC" id="2.8.1.13"/>
    </reaction>
</comment>
<keyword evidence="4" id="KW-0819">tRNA processing</keyword>
<evidence type="ECO:0000256" key="5">
    <source>
        <dbReference type="ARBA" id="ARBA00022741"/>
    </source>
</evidence>
<evidence type="ECO:0000259" key="10">
    <source>
        <dbReference type="Pfam" id="PF20258"/>
    </source>
</evidence>
<reference evidence="13" key="1">
    <citation type="submission" date="2017-04" db="EMBL/GenBank/DDBJ databases">
        <authorList>
            <person name="Varghese N."/>
            <person name="Submissions S."/>
        </authorList>
    </citation>
    <scope>NUCLEOTIDE SEQUENCE [LARGE SCALE GENOMIC DNA]</scope>
    <source>
        <strain evidence="13">USBA 82</strain>
    </source>
</reference>
<evidence type="ECO:0000259" key="11">
    <source>
        <dbReference type="Pfam" id="PF20259"/>
    </source>
</evidence>
<dbReference type="PANTHER" id="PTHR11933">
    <property type="entry name" value="TRNA 5-METHYLAMINOMETHYL-2-THIOURIDYLATE -METHYLTRANSFERASE"/>
    <property type="match status" value="1"/>
</dbReference>
<name>A0A1X7I7Z0_9BACT</name>
<keyword evidence="3" id="KW-0808">Transferase</keyword>
<dbReference type="Proteomes" id="UP000193355">
    <property type="component" value="Unassembled WGS sequence"/>
</dbReference>
<feature type="domain" description="tRNA-specific 2-thiouridylase MnmA-like C-terminal" evidence="10">
    <location>
        <begin position="254"/>
        <end position="327"/>
    </location>
</feature>
<dbReference type="Gene3D" id="2.30.30.280">
    <property type="entry name" value="Adenine nucleotide alpha hydrolases-like domains"/>
    <property type="match status" value="1"/>
</dbReference>
<dbReference type="STRING" id="561720.SAMN06275492_101209"/>
<dbReference type="InterPro" id="IPR004506">
    <property type="entry name" value="MnmA-like"/>
</dbReference>
<dbReference type="Gene3D" id="3.40.50.620">
    <property type="entry name" value="HUPs"/>
    <property type="match status" value="1"/>
</dbReference>
<keyword evidence="7" id="KW-0694">RNA-binding</keyword>
<evidence type="ECO:0000256" key="7">
    <source>
        <dbReference type="ARBA" id="ARBA00022884"/>
    </source>
</evidence>
<dbReference type="InterPro" id="IPR014729">
    <property type="entry name" value="Rossmann-like_a/b/a_fold"/>
</dbReference>
<dbReference type="GO" id="GO:0002143">
    <property type="term" value="P:tRNA wobble position uridine thiolation"/>
    <property type="evidence" value="ECO:0007669"/>
    <property type="project" value="TreeGrafter"/>
</dbReference>
<evidence type="ECO:0000313" key="13">
    <source>
        <dbReference type="Proteomes" id="UP000193355"/>
    </source>
</evidence>
<keyword evidence="13" id="KW-1185">Reference proteome</keyword>
<accession>A0A1X7I7Z0</accession>
<protein>
    <recommendedName>
        <fullName evidence="1">tRNA-uridine 2-sulfurtransferase</fullName>
        <ecNumber evidence="1">2.8.1.13</ecNumber>
    </recommendedName>
</protein>
<dbReference type="Pfam" id="PF03054">
    <property type="entry name" value="tRNA_Me_trans"/>
    <property type="match status" value="1"/>
</dbReference>
<evidence type="ECO:0000256" key="9">
    <source>
        <dbReference type="ARBA" id="ARBA00051542"/>
    </source>
</evidence>
<dbReference type="InterPro" id="IPR023382">
    <property type="entry name" value="MnmA-like_central_sf"/>
</dbReference>
<dbReference type="Pfam" id="PF20258">
    <property type="entry name" value="tRNA_Me_trans_C"/>
    <property type="match status" value="1"/>
</dbReference>
<evidence type="ECO:0000256" key="2">
    <source>
        <dbReference type="ARBA" id="ARBA00022555"/>
    </source>
</evidence>
<dbReference type="SUPFAM" id="SSF52402">
    <property type="entry name" value="Adenine nucleotide alpha hydrolases-like"/>
    <property type="match status" value="1"/>
</dbReference>
<dbReference type="PANTHER" id="PTHR11933:SF5">
    <property type="entry name" value="MITOCHONDRIAL TRNA-SPECIFIC 2-THIOURIDYLASE 1"/>
    <property type="match status" value="1"/>
</dbReference>
<keyword evidence="5" id="KW-0547">Nucleotide-binding</keyword>
<evidence type="ECO:0000256" key="1">
    <source>
        <dbReference type="ARBA" id="ARBA00011949"/>
    </source>
</evidence>
<evidence type="ECO:0000256" key="8">
    <source>
        <dbReference type="ARBA" id="ARBA00023157"/>
    </source>
</evidence>
<dbReference type="GO" id="GO:0103016">
    <property type="term" value="F:tRNA-uridine 2-sulfurtransferase activity"/>
    <property type="evidence" value="ECO:0007669"/>
    <property type="project" value="UniProtKB-EC"/>
</dbReference>
<dbReference type="InterPro" id="IPR046884">
    <property type="entry name" value="MnmA-like_central"/>
</dbReference>
<feature type="domain" description="tRNA-specific 2-thiouridylase MnmA-like central" evidence="11">
    <location>
        <begin position="185"/>
        <end position="247"/>
    </location>
</feature>
<evidence type="ECO:0000256" key="6">
    <source>
        <dbReference type="ARBA" id="ARBA00022840"/>
    </source>
</evidence>
<evidence type="ECO:0000256" key="3">
    <source>
        <dbReference type="ARBA" id="ARBA00022679"/>
    </source>
</evidence>
<keyword evidence="6" id="KW-0067">ATP-binding</keyword>
<dbReference type="Pfam" id="PF20259">
    <property type="entry name" value="tRNA_Me_trans_M"/>
    <property type="match status" value="1"/>
</dbReference>
<keyword evidence="2" id="KW-0820">tRNA-binding</keyword>
<dbReference type="OrthoDB" id="9800696at2"/>
<evidence type="ECO:0000256" key="4">
    <source>
        <dbReference type="ARBA" id="ARBA00022694"/>
    </source>
</evidence>
<gene>
    <name evidence="12" type="ORF">SAMN06275492_101209</name>
</gene>